<sequence length="117" mass="13275">MFPFYLNRLLEQQFDLTALPQRRLLLFVDLAYLGLYRKESVEEENVTSEAEYTTIGCPASSTSRSLRKTPSLEEARHNRLYGGVEAMKQVGNAQGPQICPKDLVSMFYNGPPEGEQK</sequence>
<name>A0A3E2H9W5_SCYLI</name>
<feature type="non-terminal residue" evidence="1">
    <location>
        <position position="1"/>
    </location>
</feature>
<proteinExistence type="predicted"/>
<gene>
    <name evidence="1" type="ORF">B7463_g6124</name>
</gene>
<accession>A0A3E2H9W5</accession>
<keyword evidence="2" id="KW-1185">Reference proteome</keyword>
<evidence type="ECO:0000313" key="2">
    <source>
        <dbReference type="Proteomes" id="UP000258309"/>
    </source>
</evidence>
<dbReference type="AlphaFoldDB" id="A0A3E2H9W5"/>
<feature type="non-terminal residue" evidence="1">
    <location>
        <position position="117"/>
    </location>
</feature>
<comment type="caution">
    <text evidence="1">The sequence shown here is derived from an EMBL/GenBank/DDBJ whole genome shotgun (WGS) entry which is preliminary data.</text>
</comment>
<dbReference type="Proteomes" id="UP000258309">
    <property type="component" value="Unassembled WGS sequence"/>
</dbReference>
<evidence type="ECO:0000313" key="1">
    <source>
        <dbReference type="EMBL" id="RFU30199.1"/>
    </source>
</evidence>
<organism evidence="1 2">
    <name type="scientific">Scytalidium lignicola</name>
    <name type="common">Hyphomycete</name>
    <dbReference type="NCBI Taxonomy" id="5539"/>
    <lineage>
        <taxon>Eukaryota</taxon>
        <taxon>Fungi</taxon>
        <taxon>Dikarya</taxon>
        <taxon>Ascomycota</taxon>
        <taxon>Pezizomycotina</taxon>
        <taxon>Leotiomycetes</taxon>
        <taxon>Leotiomycetes incertae sedis</taxon>
        <taxon>Scytalidium</taxon>
    </lineage>
</organism>
<dbReference type="EMBL" id="NCSJ02000106">
    <property type="protein sequence ID" value="RFU30199.1"/>
    <property type="molecule type" value="Genomic_DNA"/>
</dbReference>
<protein>
    <submittedName>
        <fullName evidence="1">Uncharacterized protein</fullName>
    </submittedName>
</protein>
<reference evidence="1 2" key="1">
    <citation type="submission" date="2018-05" db="EMBL/GenBank/DDBJ databases">
        <title>Draft genome sequence of Scytalidium lignicola DSM 105466, a ubiquitous saprotrophic fungus.</title>
        <authorList>
            <person name="Buettner E."/>
            <person name="Gebauer A.M."/>
            <person name="Hofrichter M."/>
            <person name="Liers C."/>
            <person name="Kellner H."/>
        </authorList>
    </citation>
    <scope>NUCLEOTIDE SEQUENCE [LARGE SCALE GENOMIC DNA]</scope>
    <source>
        <strain evidence="1 2">DSM 105466</strain>
    </source>
</reference>